<feature type="binding site" evidence="7">
    <location>
        <position position="358"/>
    </location>
    <ligand>
        <name>Zn(2+)</name>
        <dbReference type="ChEBI" id="CHEBI:29105"/>
        <note>ligand shared between dimeric partners</note>
    </ligand>
</feature>
<dbReference type="PANTHER" id="PTHR10374">
    <property type="entry name" value="LACTOYLGLUTATHIONE LYASE GLYOXALASE I"/>
    <property type="match status" value="1"/>
</dbReference>
<keyword evidence="5 7" id="KW-0862">Zinc</keyword>
<dbReference type="InterPro" id="IPR029068">
    <property type="entry name" value="Glyas_Bleomycin-R_OHBP_Dase"/>
</dbReference>
<evidence type="ECO:0000256" key="6">
    <source>
        <dbReference type="ARBA" id="ARBA00023239"/>
    </source>
</evidence>
<feature type="domain" description="VOC" evidence="9">
    <location>
        <begin position="263"/>
        <end position="407"/>
    </location>
</feature>
<dbReference type="Gene3D" id="3.10.180.10">
    <property type="entry name" value="2,3-Dihydroxybiphenyl 1,2-Dioxygenase, domain 1"/>
    <property type="match status" value="1"/>
</dbReference>
<comment type="pathway">
    <text evidence="1 8">Secondary metabolite metabolism; methylglyoxal degradation; (R)-lactate from methylglyoxal: step 1/2.</text>
</comment>
<evidence type="ECO:0000256" key="7">
    <source>
        <dbReference type="PIRSR" id="PIRSR604361-3"/>
    </source>
</evidence>
<dbReference type="UniPathway" id="UPA00619">
    <property type="reaction ID" value="UER00675"/>
</dbReference>
<dbReference type="EC" id="4.4.1.5" evidence="3 8"/>
<dbReference type="NCBIfam" id="TIGR00068">
    <property type="entry name" value="glyox_I"/>
    <property type="match status" value="1"/>
</dbReference>
<dbReference type="InterPro" id="IPR037523">
    <property type="entry name" value="VOC_core"/>
</dbReference>
<name>A0A2H1VUV9_SPOFR</name>
<comment type="function">
    <text evidence="8">Catalyzes the conversion of hemimercaptal, formed from methylglyoxal and glutathione, to S-lactoylglutathione.</text>
</comment>
<dbReference type="InterPro" id="IPR018146">
    <property type="entry name" value="Glyoxalase_1_CS"/>
</dbReference>
<evidence type="ECO:0000256" key="4">
    <source>
        <dbReference type="ARBA" id="ARBA00022723"/>
    </source>
</evidence>
<dbReference type="CDD" id="cd07233">
    <property type="entry name" value="GlxI_Zn"/>
    <property type="match status" value="1"/>
</dbReference>
<protein>
    <recommendedName>
        <fullName evidence="3 8">Lactoylglutathione lyase</fullName>
        <ecNumber evidence="3 8">4.4.1.5</ecNumber>
    </recommendedName>
    <alternativeName>
        <fullName evidence="8">Glyoxalase I</fullName>
    </alternativeName>
</protein>
<sequence length="407" mass="46787">MNNYQPYPLKLYIQDLFRAKNTENKYIYEIFGLTFKNIMIHGVITSIYNTTNITTNIELSDATGSVQIYYDSTKSNINTSPAILKDLYYGFSEATRAGNDNVHIMSTLLDRVAKNPFNFAVGDYLSVVGDVFLDDKSVRMVSAFECLKTSVERDIVWMEELKYLYEKFYLCNNNNFTVAHQTFCCYQLSNATIFFYTRAVMLSFIRCQLTSAVGFTKIRQNLAEINNIHRSFTRTITMANEGISPQEIEALCQTPDPSTRDFMFQQTMYRIKDPRKSIPFYTGVLGMSLLKQLHFPEMKFSLFFMGYENPAEIPSDEATRTAWAMTRKATLELTYNWGTESDDSSYHNGNSDPRGFGHIGILVRNVDEACARLYFLYGMMHAMDGFPNSYRYIAYSSYTSSSQSYIA</sequence>
<evidence type="ECO:0000256" key="2">
    <source>
        <dbReference type="ARBA" id="ARBA00010363"/>
    </source>
</evidence>
<dbReference type="InterPro" id="IPR004361">
    <property type="entry name" value="Glyoxalase_1"/>
</dbReference>
<gene>
    <name evidence="10" type="ORF">SFRICE_010137</name>
</gene>
<dbReference type="GO" id="GO:0046872">
    <property type="term" value="F:metal ion binding"/>
    <property type="evidence" value="ECO:0007669"/>
    <property type="project" value="UniProtKB-UniRule"/>
</dbReference>
<dbReference type="PANTHER" id="PTHR10374:SF30">
    <property type="entry name" value="LACTOYLGLUTATHIONE LYASE"/>
    <property type="match status" value="1"/>
</dbReference>
<evidence type="ECO:0000256" key="3">
    <source>
        <dbReference type="ARBA" id="ARBA00012081"/>
    </source>
</evidence>
<dbReference type="PROSITE" id="PS00934">
    <property type="entry name" value="GLYOXALASE_I_1"/>
    <property type="match status" value="1"/>
</dbReference>
<dbReference type="Gene3D" id="2.40.50.140">
    <property type="entry name" value="Nucleic acid-binding proteins"/>
    <property type="match status" value="1"/>
</dbReference>
<keyword evidence="6 8" id="KW-0456">Lyase</keyword>
<reference evidence="10" key="1">
    <citation type="submission" date="2016-07" db="EMBL/GenBank/DDBJ databases">
        <authorList>
            <person name="Bretaudeau A."/>
        </authorList>
    </citation>
    <scope>NUCLEOTIDE SEQUENCE</scope>
    <source>
        <strain evidence="10">Rice</strain>
        <tissue evidence="10">Whole body</tissue>
    </source>
</reference>
<dbReference type="AlphaFoldDB" id="A0A2H1VUV9"/>
<dbReference type="Pfam" id="PF00903">
    <property type="entry name" value="Glyoxalase"/>
    <property type="match status" value="1"/>
</dbReference>
<evidence type="ECO:0000256" key="8">
    <source>
        <dbReference type="RuleBase" id="RU361179"/>
    </source>
</evidence>
<dbReference type="PROSITE" id="PS51819">
    <property type="entry name" value="VOC"/>
    <property type="match status" value="1"/>
</dbReference>
<comment type="catalytic activity">
    <reaction evidence="8">
        <text>(R)-S-lactoylglutathione = methylglyoxal + glutathione</text>
        <dbReference type="Rhea" id="RHEA:19069"/>
        <dbReference type="ChEBI" id="CHEBI:17158"/>
        <dbReference type="ChEBI" id="CHEBI:57474"/>
        <dbReference type="ChEBI" id="CHEBI:57925"/>
        <dbReference type="EC" id="4.4.1.5"/>
    </reaction>
</comment>
<evidence type="ECO:0000313" key="10">
    <source>
        <dbReference type="EMBL" id="SOQ44627.1"/>
    </source>
</evidence>
<keyword evidence="4 7" id="KW-0479">Metal-binding</keyword>
<dbReference type="SUPFAM" id="SSF54593">
    <property type="entry name" value="Glyoxalase/Bleomycin resistance protein/Dihydroxybiphenyl dioxygenase"/>
    <property type="match status" value="1"/>
</dbReference>
<accession>A0A2H1VUV9</accession>
<dbReference type="InterPro" id="IPR004360">
    <property type="entry name" value="Glyas_Fos-R_dOase_dom"/>
</dbReference>
<evidence type="ECO:0000259" key="9">
    <source>
        <dbReference type="PROSITE" id="PS51819"/>
    </source>
</evidence>
<evidence type="ECO:0000256" key="5">
    <source>
        <dbReference type="ARBA" id="ARBA00022833"/>
    </source>
</evidence>
<comment type="similarity">
    <text evidence="2 8">Belongs to the glyoxalase I family.</text>
</comment>
<dbReference type="PROSITE" id="PS00935">
    <property type="entry name" value="GLYOXALASE_I_2"/>
    <property type="match status" value="1"/>
</dbReference>
<feature type="binding site" evidence="7">
    <location>
        <position position="332"/>
    </location>
    <ligand>
        <name>Zn(2+)</name>
        <dbReference type="ChEBI" id="CHEBI:29105"/>
        <note>ligand shared between dimeric partners</note>
    </ligand>
</feature>
<feature type="binding site" evidence="7">
    <location>
        <position position="266"/>
    </location>
    <ligand>
        <name>Zn(2+)</name>
        <dbReference type="ChEBI" id="CHEBI:29105"/>
        <note>ligand shared between dimeric partners</note>
    </ligand>
</feature>
<evidence type="ECO:0000256" key="1">
    <source>
        <dbReference type="ARBA" id="ARBA00005008"/>
    </source>
</evidence>
<organism evidence="10">
    <name type="scientific">Spodoptera frugiperda</name>
    <name type="common">Fall armyworm</name>
    <dbReference type="NCBI Taxonomy" id="7108"/>
    <lineage>
        <taxon>Eukaryota</taxon>
        <taxon>Metazoa</taxon>
        <taxon>Ecdysozoa</taxon>
        <taxon>Arthropoda</taxon>
        <taxon>Hexapoda</taxon>
        <taxon>Insecta</taxon>
        <taxon>Pterygota</taxon>
        <taxon>Neoptera</taxon>
        <taxon>Endopterygota</taxon>
        <taxon>Lepidoptera</taxon>
        <taxon>Glossata</taxon>
        <taxon>Ditrysia</taxon>
        <taxon>Noctuoidea</taxon>
        <taxon>Noctuidae</taxon>
        <taxon>Amphipyrinae</taxon>
        <taxon>Spodoptera</taxon>
    </lineage>
</organism>
<comment type="cofactor">
    <cofactor evidence="7">
        <name>Zn(2+)</name>
        <dbReference type="ChEBI" id="CHEBI:29105"/>
    </cofactor>
    <text evidence="7">Binds 1 zinc ion per subunit. In the homodimer, two zinc ions are bound between subunits.</text>
</comment>
<dbReference type="EMBL" id="ODYU01004591">
    <property type="protein sequence ID" value="SOQ44627.1"/>
    <property type="molecule type" value="Genomic_DNA"/>
</dbReference>
<dbReference type="InterPro" id="IPR012340">
    <property type="entry name" value="NA-bd_OB-fold"/>
</dbReference>
<proteinExistence type="inferred from homology"/>
<dbReference type="GO" id="GO:0004462">
    <property type="term" value="F:lactoylglutathione lyase activity"/>
    <property type="evidence" value="ECO:0007669"/>
    <property type="project" value="UniProtKB-UniRule"/>
</dbReference>